<dbReference type="GO" id="GO:0016491">
    <property type="term" value="F:oxidoreductase activity"/>
    <property type="evidence" value="ECO:0007669"/>
    <property type="project" value="UniProtKB-KW"/>
</dbReference>
<comment type="caution">
    <text evidence="6">The sequence shown here is derived from an EMBL/GenBank/DDBJ whole genome shotgun (WGS) entry which is preliminary data.</text>
</comment>
<dbReference type="Pfam" id="PF00107">
    <property type="entry name" value="ADH_zinc_N"/>
    <property type="match status" value="1"/>
</dbReference>
<dbReference type="InterPro" id="IPR036291">
    <property type="entry name" value="NAD(P)-bd_dom_sf"/>
</dbReference>
<keyword evidence="2 4" id="KW-0862">Zinc</keyword>
<dbReference type="PATRIC" id="fig|1256908.3.peg.2227"/>
<proteinExistence type="inferred from homology"/>
<dbReference type="SMART" id="SM00829">
    <property type="entry name" value="PKS_ER"/>
    <property type="match status" value="1"/>
</dbReference>
<dbReference type="eggNOG" id="COG1063">
    <property type="taxonomic scope" value="Bacteria"/>
</dbReference>
<comment type="cofactor">
    <cofactor evidence="4">
        <name>Zn(2+)</name>
        <dbReference type="ChEBI" id="CHEBI:29105"/>
    </cofactor>
</comment>
<dbReference type="SUPFAM" id="SSF50129">
    <property type="entry name" value="GroES-like"/>
    <property type="match status" value="1"/>
</dbReference>
<dbReference type="InterPro" id="IPR050129">
    <property type="entry name" value="Zn_alcohol_dh"/>
</dbReference>
<comment type="similarity">
    <text evidence="4">Belongs to the zinc-containing alcohol dehydrogenase family.</text>
</comment>
<dbReference type="InterPro" id="IPR020843">
    <property type="entry name" value="ER"/>
</dbReference>
<feature type="domain" description="Enoyl reductase (ER)" evidence="5">
    <location>
        <begin position="30"/>
        <end position="368"/>
    </location>
</feature>
<dbReference type="PANTHER" id="PTHR43401:SF2">
    <property type="entry name" value="L-THREONINE 3-DEHYDROGENASE"/>
    <property type="match status" value="1"/>
</dbReference>
<evidence type="ECO:0000256" key="4">
    <source>
        <dbReference type="RuleBase" id="RU361277"/>
    </source>
</evidence>
<accession>U2PH54</accession>
<dbReference type="Pfam" id="PF08240">
    <property type="entry name" value="ADH_N"/>
    <property type="match status" value="1"/>
</dbReference>
<evidence type="ECO:0000313" key="6">
    <source>
        <dbReference type="EMBL" id="ERK43481.1"/>
    </source>
</evidence>
<dbReference type="AlphaFoldDB" id="U2PH54"/>
<evidence type="ECO:0000256" key="3">
    <source>
        <dbReference type="ARBA" id="ARBA00023002"/>
    </source>
</evidence>
<evidence type="ECO:0000256" key="1">
    <source>
        <dbReference type="ARBA" id="ARBA00022723"/>
    </source>
</evidence>
<sequence length="372" mass="40377">MQPYLFPYIIIIIRVFFKEIFIMRTAVLYGKEDIRIEDRPVPEPGPGQMLVKIDYVGICGTDIEFYKLGQTPTPLPKILGHENSGTIVKLGEGVTDFQVGQRVLCGPPAHCKENCSPCKEGKTNICIHGFPRTAGIGMPDGGYAEYLLIEDVAHTMIIPVPENVKMEDAVLFDVICVALHGIRMSRFKLGDSVVVSGMGPVGLSAVQFLKAGGANKIIALDVTDRKKEAALAYGADYFLNSATEPDIAASIREILGSDVGADIVYECSGHPASVETCVLKAVKPGGQVMLIGTVQQPITFTLGTAQIFEIDFQSSFVYLQEEVEMYLQMLAAGKIAFPGMVTDIVSLDNCQEQGLGRKDRASQLKILIAPDK</sequence>
<keyword evidence="7" id="KW-1185">Reference proteome</keyword>
<dbReference type="GO" id="GO:0008270">
    <property type="term" value="F:zinc ion binding"/>
    <property type="evidence" value="ECO:0007669"/>
    <property type="project" value="InterPro"/>
</dbReference>
<keyword evidence="3" id="KW-0560">Oxidoreductase</keyword>
<gene>
    <name evidence="6" type="ORF">HMPREF0373_02421</name>
</gene>
<organism evidence="6 7">
    <name type="scientific">Eubacterium ramulus ATCC 29099</name>
    <dbReference type="NCBI Taxonomy" id="1256908"/>
    <lineage>
        <taxon>Bacteria</taxon>
        <taxon>Bacillati</taxon>
        <taxon>Bacillota</taxon>
        <taxon>Clostridia</taxon>
        <taxon>Eubacteriales</taxon>
        <taxon>Eubacteriaceae</taxon>
        <taxon>Eubacterium</taxon>
    </lineage>
</organism>
<dbReference type="PANTHER" id="PTHR43401">
    <property type="entry name" value="L-THREONINE 3-DEHYDROGENASE"/>
    <property type="match status" value="1"/>
</dbReference>
<dbReference type="EMBL" id="AWVJ01000146">
    <property type="protein sequence ID" value="ERK43481.1"/>
    <property type="molecule type" value="Genomic_DNA"/>
</dbReference>
<dbReference type="PROSITE" id="PS00059">
    <property type="entry name" value="ADH_ZINC"/>
    <property type="match status" value="1"/>
</dbReference>
<dbReference type="InterPro" id="IPR002328">
    <property type="entry name" value="ADH_Zn_CS"/>
</dbReference>
<dbReference type="Proteomes" id="UP000016608">
    <property type="component" value="Unassembled WGS sequence"/>
</dbReference>
<reference evidence="6 7" key="1">
    <citation type="submission" date="2013-06" db="EMBL/GenBank/DDBJ databases">
        <authorList>
            <person name="Weinstock G."/>
            <person name="Sodergren E."/>
            <person name="Lobos E.A."/>
            <person name="Fulton L."/>
            <person name="Fulton R."/>
            <person name="Courtney L."/>
            <person name="Fronick C."/>
            <person name="O'Laughlin M."/>
            <person name="Godfrey J."/>
            <person name="Wilson R.M."/>
            <person name="Miner T."/>
            <person name="Farmer C."/>
            <person name="Delehaunty K."/>
            <person name="Cordes M."/>
            <person name="Minx P."/>
            <person name="Tomlinson C."/>
            <person name="Chen J."/>
            <person name="Wollam A."/>
            <person name="Pepin K.H."/>
            <person name="Bhonagiri V."/>
            <person name="Zhang X."/>
            <person name="Warren W."/>
            <person name="Mitreva M."/>
            <person name="Mardis E.R."/>
            <person name="Wilson R.K."/>
        </authorList>
    </citation>
    <scope>NUCLEOTIDE SEQUENCE [LARGE SCALE GENOMIC DNA]</scope>
    <source>
        <strain evidence="6 7">ATCC 29099</strain>
    </source>
</reference>
<dbReference type="InterPro" id="IPR013154">
    <property type="entry name" value="ADH-like_N"/>
</dbReference>
<evidence type="ECO:0000259" key="5">
    <source>
        <dbReference type="SMART" id="SM00829"/>
    </source>
</evidence>
<dbReference type="Gene3D" id="3.40.50.720">
    <property type="entry name" value="NAD(P)-binding Rossmann-like Domain"/>
    <property type="match status" value="1"/>
</dbReference>
<keyword evidence="1 4" id="KW-0479">Metal-binding</keyword>
<dbReference type="HOGENOM" id="CLU_026673_11_0_9"/>
<dbReference type="SUPFAM" id="SSF51735">
    <property type="entry name" value="NAD(P)-binding Rossmann-fold domains"/>
    <property type="match status" value="1"/>
</dbReference>
<dbReference type="InterPro" id="IPR013149">
    <property type="entry name" value="ADH-like_C"/>
</dbReference>
<name>U2PH54_EUBRA</name>
<dbReference type="Gene3D" id="3.90.180.10">
    <property type="entry name" value="Medium-chain alcohol dehydrogenases, catalytic domain"/>
    <property type="match status" value="1"/>
</dbReference>
<evidence type="ECO:0000256" key="2">
    <source>
        <dbReference type="ARBA" id="ARBA00022833"/>
    </source>
</evidence>
<dbReference type="InterPro" id="IPR011032">
    <property type="entry name" value="GroES-like_sf"/>
</dbReference>
<evidence type="ECO:0000313" key="7">
    <source>
        <dbReference type="Proteomes" id="UP000016608"/>
    </source>
</evidence>
<protein>
    <submittedName>
        <fullName evidence="6">Putative chlorophyll synthesis pathway protein BchC</fullName>
    </submittedName>
</protein>